<name>A0A699USC6_TANCI</name>
<evidence type="ECO:0000313" key="1">
    <source>
        <dbReference type="EMBL" id="GFD24266.1"/>
    </source>
</evidence>
<accession>A0A699USC6</accession>
<comment type="caution">
    <text evidence="1">The sequence shown here is derived from an EMBL/GenBank/DDBJ whole genome shotgun (WGS) entry which is preliminary data.</text>
</comment>
<organism evidence="1">
    <name type="scientific">Tanacetum cinerariifolium</name>
    <name type="common">Dalmatian daisy</name>
    <name type="synonym">Chrysanthemum cinerariifolium</name>
    <dbReference type="NCBI Taxonomy" id="118510"/>
    <lineage>
        <taxon>Eukaryota</taxon>
        <taxon>Viridiplantae</taxon>
        <taxon>Streptophyta</taxon>
        <taxon>Embryophyta</taxon>
        <taxon>Tracheophyta</taxon>
        <taxon>Spermatophyta</taxon>
        <taxon>Magnoliopsida</taxon>
        <taxon>eudicotyledons</taxon>
        <taxon>Gunneridae</taxon>
        <taxon>Pentapetalae</taxon>
        <taxon>asterids</taxon>
        <taxon>campanulids</taxon>
        <taxon>Asterales</taxon>
        <taxon>Asteraceae</taxon>
        <taxon>Asteroideae</taxon>
        <taxon>Anthemideae</taxon>
        <taxon>Anthemidinae</taxon>
        <taxon>Tanacetum</taxon>
    </lineage>
</organism>
<reference evidence="1" key="1">
    <citation type="journal article" date="2019" name="Sci. Rep.">
        <title>Draft genome of Tanacetum cinerariifolium, the natural source of mosquito coil.</title>
        <authorList>
            <person name="Yamashiro T."/>
            <person name="Shiraishi A."/>
            <person name="Satake H."/>
            <person name="Nakayama K."/>
        </authorList>
    </citation>
    <scope>NUCLEOTIDE SEQUENCE</scope>
</reference>
<dbReference type="EMBL" id="BKCJ011351110">
    <property type="protein sequence ID" value="GFD24266.1"/>
    <property type="molecule type" value="Genomic_DNA"/>
</dbReference>
<protein>
    <submittedName>
        <fullName evidence="1">Uncharacterized protein</fullName>
    </submittedName>
</protein>
<sequence length="72" mass="7929">MGPVRLRGWLQRAARLGGQILFSYRPGAYSGDDGKPALGPALEAIYEQPRRAERLEEAGLREPAFESLISTD</sequence>
<proteinExistence type="predicted"/>
<gene>
    <name evidence="1" type="ORF">Tci_896235</name>
</gene>
<dbReference type="AlphaFoldDB" id="A0A699USC6"/>